<gene>
    <name evidence="3" type="ORF">Acor_25450</name>
</gene>
<keyword evidence="2" id="KW-1133">Transmembrane helix</keyword>
<dbReference type="RefSeq" id="WP_155336825.1">
    <property type="nucleotide sequence ID" value="NZ_BAAABN010000014.1"/>
</dbReference>
<sequence>MGSRDYPKSSLRRPPVVIAVIAVVLVLVVAVSFWVSASGEKAPEASATPKPSPSLPQVPGGQYGYAAARKTDPKPLTPKELFGSAKITNENRSYRRTTFDSSKVCKDAISGPKLEKALKAAGCNQLIRASFRDAKGLVIGTVGVANLKTSAGAKKVATAGAGDERKDFLKPLPGKDEISKFLGQGEAYAGGWYHGHYAVLLWFQFKDGHKPKKSELKRLTQAAVDITDQTVFAALDTRSISGVPS</sequence>
<reference evidence="3 4" key="1">
    <citation type="submission" date="2019-10" db="EMBL/GenBank/DDBJ databases">
        <title>Whole genome shotgun sequence of Acrocarpospora corrugata NBRC 13972.</title>
        <authorList>
            <person name="Ichikawa N."/>
            <person name="Kimura A."/>
            <person name="Kitahashi Y."/>
            <person name="Komaki H."/>
            <person name="Oguchi A."/>
        </authorList>
    </citation>
    <scope>NUCLEOTIDE SEQUENCE [LARGE SCALE GENOMIC DNA]</scope>
    <source>
        <strain evidence="3 4">NBRC 13972</strain>
    </source>
</reference>
<proteinExistence type="predicted"/>
<feature type="region of interest" description="Disordered" evidence="1">
    <location>
        <begin position="42"/>
        <end position="79"/>
    </location>
</feature>
<comment type="caution">
    <text evidence="3">The sequence shown here is derived from an EMBL/GenBank/DDBJ whole genome shotgun (WGS) entry which is preliminary data.</text>
</comment>
<evidence type="ECO:0000256" key="1">
    <source>
        <dbReference type="SAM" id="MobiDB-lite"/>
    </source>
</evidence>
<accession>A0A5M3W044</accession>
<keyword evidence="2" id="KW-0812">Transmembrane</keyword>
<feature type="transmembrane region" description="Helical" evidence="2">
    <location>
        <begin position="16"/>
        <end position="35"/>
    </location>
</feature>
<evidence type="ECO:0000313" key="3">
    <source>
        <dbReference type="EMBL" id="GES00481.1"/>
    </source>
</evidence>
<evidence type="ECO:0000256" key="2">
    <source>
        <dbReference type="SAM" id="Phobius"/>
    </source>
</evidence>
<dbReference type="Proteomes" id="UP000334990">
    <property type="component" value="Unassembled WGS sequence"/>
</dbReference>
<organism evidence="3 4">
    <name type="scientific">Acrocarpospora corrugata</name>
    <dbReference type="NCBI Taxonomy" id="35763"/>
    <lineage>
        <taxon>Bacteria</taxon>
        <taxon>Bacillati</taxon>
        <taxon>Actinomycetota</taxon>
        <taxon>Actinomycetes</taxon>
        <taxon>Streptosporangiales</taxon>
        <taxon>Streptosporangiaceae</taxon>
        <taxon>Acrocarpospora</taxon>
    </lineage>
</organism>
<evidence type="ECO:0000313" key="4">
    <source>
        <dbReference type="Proteomes" id="UP000334990"/>
    </source>
</evidence>
<keyword evidence="2" id="KW-0472">Membrane</keyword>
<dbReference type="EMBL" id="BLAD01000045">
    <property type="protein sequence ID" value="GES00481.1"/>
    <property type="molecule type" value="Genomic_DNA"/>
</dbReference>
<keyword evidence="4" id="KW-1185">Reference proteome</keyword>
<name>A0A5M3W044_9ACTN</name>
<protein>
    <submittedName>
        <fullName evidence="3">Uncharacterized protein</fullName>
    </submittedName>
</protein>
<dbReference type="OrthoDB" id="3468003at2"/>
<dbReference type="AlphaFoldDB" id="A0A5M3W044"/>